<keyword evidence="3 4" id="KW-0408">Iron</keyword>
<feature type="chain" id="PRO_5047369094" description="Cytochrome c domain-containing protein" evidence="5">
    <location>
        <begin position="25"/>
        <end position="141"/>
    </location>
</feature>
<evidence type="ECO:0000256" key="4">
    <source>
        <dbReference type="PROSITE-ProRule" id="PRU00433"/>
    </source>
</evidence>
<evidence type="ECO:0000313" key="7">
    <source>
        <dbReference type="EMBL" id="MBR9651019.1"/>
    </source>
</evidence>
<evidence type="ECO:0000256" key="3">
    <source>
        <dbReference type="ARBA" id="ARBA00023004"/>
    </source>
</evidence>
<evidence type="ECO:0000313" key="8">
    <source>
        <dbReference type="Proteomes" id="UP001195941"/>
    </source>
</evidence>
<protein>
    <recommendedName>
        <fullName evidence="6">Cytochrome c domain-containing protein</fullName>
    </recommendedName>
</protein>
<accession>A0ABS5HQ02</accession>
<comment type="caution">
    <text evidence="7">The sequence shown here is derived from an EMBL/GenBank/DDBJ whole genome shotgun (WGS) entry which is preliminary data.</text>
</comment>
<keyword evidence="5" id="KW-0732">Signal</keyword>
<proteinExistence type="predicted"/>
<sequence>MTKSFTRWVALFSIGLGIAGSANAAGMSLGEFEYQNSCAQCHGMDAKGDGPVTSFLRNVPPDLTMLQQNNDGVFPFASVYAVIDGSAQVDVHGRDMPLWGNRYRKRVANDPDGDFSPADTEMYVHTRILALIDYLASVQAK</sequence>
<keyword evidence="2 4" id="KW-0479">Metal-binding</keyword>
<dbReference type="Gene3D" id="1.10.760.10">
    <property type="entry name" value="Cytochrome c-like domain"/>
    <property type="match status" value="1"/>
</dbReference>
<evidence type="ECO:0000256" key="2">
    <source>
        <dbReference type="ARBA" id="ARBA00022723"/>
    </source>
</evidence>
<feature type="signal peptide" evidence="5">
    <location>
        <begin position="1"/>
        <end position="24"/>
    </location>
</feature>
<organism evidence="7 8">
    <name type="scientific">Thalassovita aquimarina</name>
    <dbReference type="NCBI Taxonomy" id="2785917"/>
    <lineage>
        <taxon>Bacteria</taxon>
        <taxon>Pseudomonadati</taxon>
        <taxon>Pseudomonadota</taxon>
        <taxon>Alphaproteobacteria</taxon>
        <taxon>Rhodobacterales</taxon>
        <taxon>Roseobacteraceae</taxon>
        <taxon>Thalassovita</taxon>
    </lineage>
</organism>
<dbReference type="InterPro" id="IPR009056">
    <property type="entry name" value="Cyt_c-like_dom"/>
</dbReference>
<reference evidence="7 8" key="1">
    <citation type="journal article" date="2021" name="Arch. Microbiol.">
        <title>Thalassobius aquimarinus sp. nov., isolated from the Sea of Japan seashore.</title>
        <authorList>
            <person name="Kurilenko V.V."/>
            <person name="Romanenko L.A."/>
            <person name="Chernysheva N.Y."/>
            <person name="Velansky P.V."/>
            <person name="Tekutyeva L.A."/>
            <person name="Isaeva M.P."/>
            <person name="Mikhailov V.V."/>
        </authorList>
    </citation>
    <scope>NUCLEOTIDE SEQUENCE [LARGE SCALE GENOMIC DNA]</scope>
    <source>
        <strain evidence="7 8">KMM 8518</strain>
    </source>
</reference>
<name>A0ABS5HQ02_9RHOB</name>
<feature type="domain" description="Cytochrome c" evidence="6">
    <location>
        <begin position="25"/>
        <end position="139"/>
    </location>
</feature>
<dbReference type="EMBL" id="JADMKU010000005">
    <property type="protein sequence ID" value="MBR9651019.1"/>
    <property type="molecule type" value="Genomic_DNA"/>
</dbReference>
<keyword evidence="1 4" id="KW-0349">Heme</keyword>
<keyword evidence="8" id="KW-1185">Reference proteome</keyword>
<dbReference type="RefSeq" id="WP_212700528.1">
    <property type="nucleotide sequence ID" value="NZ_JADMKU010000005.1"/>
</dbReference>
<dbReference type="InterPro" id="IPR036909">
    <property type="entry name" value="Cyt_c-like_dom_sf"/>
</dbReference>
<evidence type="ECO:0000256" key="5">
    <source>
        <dbReference type="SAM" id="SignalP"/>
    </source>
</evidence>
<dbReference type="SUPFAM" id="SSF46626">
    <property type="entry name" value="Cytochrome c"/>
    <property type="match status" value="1"/>
</dbReference>
<evidence type="ECO:0000256" key="1">
    <source>
        <dbReference type="ARBA" id="ARBA00022617"/>
    </source>
</evidence>
<gene>
    <name evidence="7" type="ORF">IT775_07790</name>
</gene>
<evidence type="ECO:0000259" key="6">
    <source>
        <dbReference type="PROSITE" id="PS51007"/>
    </source>
</evidence>
<dbReference type="Proteomes" id="UP001195941">
    <property type="component" value="Unassembled WGS sequence"/>
</dbReference>
<dbReference type="PROSITE" id="PS51007">
    <property type="entry name" value="CYTC"/>
    <property type="match status" value="1"/>
</dbReference>